<dbReference type="KEGG" id="prz:GZH47_31865"/>
<dbReference type="Proteomes" id="UP000479114">
    <property type="component" value="Plasmid unnamed1"/>
</dbReference>
<evidence type="ECO:0000259" key="1">
    <source>
        <dbReference type="Pfam" id="PF18796"/>
    </source>
</evidence>
<dbReference type="AlphaFoldDB" id="A0A6C0PCC5"/>
<dbReference type="InterPro" id="IPR041047">
    <property type="entry name" value="LPD1"/>
</dbReference>
<reference evidence="2 3" key="1">
    <citation type="submission" date="2020-02" db="EMBL/GenBank/DDBJ databases">
        <title>Paenibacillus sp. nov., isolated from rhizosphere soil of tomato.</title>
        <authorList>
            <person name="Weon H.-Y."/>
            <person name="Lee S.A."/>
        </authorList>
    </citation>
    <scope>NUCLEOTIDE SEQUENCE [LARGE SCALE GENOMIC DNA]</scope>
    <source>
        <strain evidence="2 3">14171R-81</strain>
        <plasmid evidence="2 3">unnamed1</plasmid>
    </source>
</reference>
<organism evidence="2 3">
    <name type="scientific">Paenibacillus rhizovicinus</name>
    <dbReference type="NCBI Taxonomy" id="2704463"/>
    <lineage>
        <taxon>Bacteria</taxon>
        <taxon>Bacillati</taxon>
        <taxon>Bacillota</taxon>
        <taxon>Bacilli</taxon>
        <taxon>Bacillales</taxon>
        <taxon>Paenibacillaceae</taxon>
        <taxon>Paenibacillus</taxon>
    </lineage>
</organism>
<evidence type="ECO:0000313" key="3">
    <source>
        <dbReference type="Proteomes" id="UP000479114"/>
    </source>
</evidence>
<name>A0A6C0PCC5_9BACL</name>
<proteinExistence type="predicted"/>
<feature type="domain" description="Large polyvalent protein-associated" evidence="1">
    <location>
        <begin position="496"/>
        <end position="564"/>
    </location>
</feature>
<dbReference type="Pfam" id="PF18796">
    <property type="entry name" value="LPD1"/>
    <property type="match status" value="1"/>
</dbReference>
<protein>
    <recommendedName>
        <fullName evidence="1">Large polyvalent protein-associated domain-containing protein</fullName>
    </recommendedName>
</protein>
<accession>A0A6C0PCC5</accession>
<keyword evidence="3" id="KW-1185">Reference proteome</keyword>
<keyword evidence="2" id="KW-0614">Plasmid</keyword>
<sequence>MGANQLSLFDYFPGMFSGTAAPAVLTAVIMASEAAAPDTGRKQYSYDVGEELKGARKHLASLLKFSTEWYAELEKDPTQAFEAICRDELLGAFPIQEYRERGFSSEVAYAIKQIWDRVCQRPEDNTLAREHFVKGIAELKQVFSEAYAEAEFRSAFETLQADIKKATWSKHEHLLLKDPTVANYAFWLSLGDRFNRTFLSGGRGKEAAYRSIFDKAFSSEEGQDWTWTEPKARSSVKGSSKERWERRVPKEVIRLSQEPSGVEKPEDLMTHYGYRGIQFGNWMEDAAGRYHVLCSGNAHADLAAILNIPRHSISFYGALGLAFGSRGTGKASAHFEPFRNVINLTKMNGGGALCHEWAHALDFNLNSWSHGFANGMMAPLSACEAKLNDSLAANSIKAAFARLMEQIKKGNGTIRHSVPSELPPLDGRYGTEINRKLERAEYDVSKALMSLKGLYRIRSKKKWIDLGMYYCHLLKEAGREVPSEFFIPTDFSAFFLDAKERGEYWRRDHELFARAFEAWIEDELVERGMTNSYLVSGTRCEGPYPQGSERIAVNAAFREWWRVLLASGVLQDEQTWSRG</sequence>
<gene>
    <name evidence="2" type="ORF">GZH47_31865</name>
</gene>
<dbReference type="EMBL" id="CP048287">
    <property type="protein sequence ID" value="QHW35493.1"/>
    <property type="molecule type" value="Genomic_DNA"/>
</dbReference>
<geneLocation type="plasmid" evidence="2 3">
    <name>unnamed1</name>
</geneLocation>
<dbReference type="RefSeq" id="WP_162645639.1">
    <property type="nucleotide sequence ID" value="NZ_CP048287.1"/>
</dbReference>
<evidence type="ECO:0000313" key="2">
    <source>
        <dbReference type="EMBL" id="QHW35493.1"/>
    </source>
</evidence>